<proteinExistence type="predicted"/>
<dbReference type="EMBL" id="QDEB01009184">
    <property type="protein sequence ID" value="RZC42317.1"/>
    <property type="molecule type" value="Genomic_DNA"/>
</dbReference>
<evidence type="ECO:0000313" key="2">
    <source>
        <dbReference type="Proteomes" id="UP000292052"/>
    </source>
</evidence>
<dbReference type="Proteomes" id="UP000292052">
    <property type="component" value="Unassembled WGS sequence"/>
</dbReference>
<accession>A0A482WBX0</accession>
<comment type="caution">
    <text evidence="1">The sequence shown here is derived from an EMBL/GenBank/DDBJ whole genome shotgun (WGS) entry which is preliminary data.</text>
</comment>
<keyword evidence="2" id="KW-1185">Reference proteome</keyword>
<gene>
    <name evidence="1" type="ORF">BDFB_002836</name>
</gene>
<protein>
    <submittedName>
        <fullName evidence="1">Uncharacterized protein</fullName>
    </submittedName>
</protein>
<evidence type="ECO:0000313" key="1">
    <source>
        <dbReference type="EMBL" id="RZC42317.1"/>
    </source>
</evidence>
<sequence>MELKQLLLLTIHIQRFLQKFLNLPPVQVTCQHLIRQRVMVKMQMPMVVQLHATQLLVFDVCMLQIVHLKGHLSVRTMAYKCLNLNP</sequence>
<name>A0A482WBX0_ASBVE</name>
<reference evidence="1 2" key="1">
    <citation type="submission" date="2017-03" db="EMBL/GenBank/DDBJ databases">
        <title>Genome of the blue death feigning beetle - Asbolus verrucosus.</title>
        <authorList>
            <person name="Rider S.D."/>
        </authorList>
    </citation>
    <scope>NUCLEOTIDE SEQUENCE [LARGE SCALE GENOMIC DNA]</scope>
    <source>
        <strain evidence="1">Butters</strain>
        <tissue evidence="1">Head and leg muscle</tissue>
    </source>
</reference>
<dbReference type="AlphaFoldDB" id="A0A482WBX0"/>
<organism evidence="1 2">
    <name type="scientific">Asbolus verrucosus</name>
    <name type="common">Desert ironclad beetle</name>
    <dbReference type="NCBI Taxonomy" id="1661398"/>
    <lineage>
        <taxon>Eukaryota</taxon>
        <taxon>Metazoa</taxon>
        <taxon>Ecdysozoa</taxon>
        <taxon>Arthropoda</taxon>
        <taxon>Hexapoda</taxon>
        <taxon>Insecta</taxon>
        <taxon>Pterygota</taxon>
        <taxon>Neoptera</taxon>
        <taxon>Endopterygota</taxon>
        <taxon>Coleoptera</taxon>
        <taxon>Polyphaga</taxon>
        <taxon>Cucujiformia</taxon>
        <taxon>Tenebrionidae</taxon>
        <taxon>Pimeliinae</taxon>
        <taxon>Asbolus</taxon>
    </lineage>
</organism>